<dbReference type="Proteomes" id="UP001172155">
    <property type="component" value="Unassembled WGS sequence"/>
</dbReference>
<dbReference type="EMBL" id="JAUKUD010000004">
    <property type="protein sequence ID" value="KAK0746262.1"/>
    <property type="molecule type" value="Genomic_DNA"/>
</dbReference>
<evidence type="ECO:0000256" key="3">
    <source>
        <dbReference type="ARBA" id="ARBA00022980"/>
    </source>
</evidence>
<dbReference type="Gene3D" id="3.30.420.80">
    <property type="entry name" value="Ribosomal protein S11"/>
    <property type="match status" value="1"/>
</dbReference>
<keyword evidence="4" id="KW-0496">Mitochondrion</keyword>
<reference evidence="8" key="1">
    <citation type="submission" date="2023-06" db="EMBL/GenBank/DDBJ databases">
        <title>Genome-scale phylogeny and comparative genomics of the fungal order Sordariales.</title>
        <authorList>
            <consortium name="Lawrence Berkeley National Laboratory"/>
            <person name="Hensen N."/>
            <person name="Bonometti L."/>
            <person name="Westerberg I."/>
            <person name="Brannstrom I.O."/>
            <person name="Guillou S."/>
            <person name="Cros-Aarteil S."/>
            <person name="Calhoun S."/>
            <person name="Haridas S."/>
            <person name="Kuo A."/>
            <person name="Mondo S."/>
            <person name="Pangilinan J."/>
            <person name="Riley R."/>
            <person name="LaButti K."/>
            <person name="Andreopoulos B."/>
            <person name="Lipzen A."/>
            <person name="Chen C."/>
            <person name="Yanf M."/>
            <person name="Daum C."/>
            <person name="Ng V."/>
            <person name="Clum A."/>
            <person name="Steindorff A."/>
            <person name="Ohm R."/>
            <person name="Martin F."/>
            <person name="Silar P."/>
            <person name="Natvig D."/>
            <person name="Lalanne C."/>
            <person name="Gautier V."/>
            <person name="Ament-velasquez S.L."/>
            <person name="Kruys A."/>
            <person name="Hutchinson M.I."/>
            <person name="Powell A.J."/>
            <person name="Barry K."/>
            <person name="Miller A.N."/>
            <person name="Grigoriev I.V."/>
            <person name="Debuchy R."/>
            <person name="Gladieux P."/>
            <person name="Thoren M.H."/>
            <person name="Johannesson H."/>
        </authorList>
    </citation>
    <scope>NUCLEOTIDE SEQUENCE</scope>
    <source>
        <strain evidence="8">SMH3187-1</strain>
    </source>
</reference>
<evidence type="ECO:0000256" key="6">
    <source>
        <dbReference type="ARBA" id="ARBA00037226"/>
    </source>
</evidence>
<sequence>MSRFSTGRLLSRGLFQSLSKPQHATPIPSPWARLFSHSARQSASPDDTGSNAAANVLESMARVVGRNSMDGKGGSPAKFDMGDRLQVEPEVPDEPYHFHIYSHKRNTHVTVTKPNRDAIISLSCGNIGFRKGQRKQYDAAYQLGAYVVDKMHQMGLVKEIQKMEVILRGFGQGRDAVVKVLLGSEGKFLRPKIIRVADATRLKFGGTRSPKPRRI</sequence>
<evidence type="ECO:0000256" key="1">
    <source>
        <dbReference type="ARBA" id="ARBA00004173"/>
    </source>
</evidence>
<name>A0AA40EVF5_9PEZI</name>
<dbReference type="GO" id="GO:0003735">
    <property type="term" value="F:structural constituent of ribosome"/>
    <property type="evidence" value="ECO:0007669"/>
    <property type="project" value="InterPro"/>
</dbReference>
<dbReference type="Pfam" id="PF00411">
    <property type="entry name" value="Ribosomal_S11"/>
    <property type="match status" value="1"/>
</dbReference>
<comment type="function">
    <text evidence="6">Component of the mitochondrial ribosome (mitoribosome), a dedicated translation machinery responsible for the synthesis of mitochondrial genome-encoded proteins, including at least some of the essential transmembrane subunits of the mitochondrial respiratory chain. The mitoribosomes are attached to the mitochondrial inner membrane and translation products are cotranslationally integrated into the membrane.</text>
</comment>
<comment type="similarity">
    <text evidence="2">Belongs to the universal ribosomal protein uS11 family.</text>
</comment>
<dbReference type="GO" id="GO:0005840">
    <property type="term" value="C:ribosome"/>
    <property type="evidence" value="ECO:0007669"/>
    <property type="project" value="UniProtKB-KW"/>
</dbReference>
<dbReference type="FunFam" id="3.30.420.80:FF:000011">
    <property type="entry name" value="37S ribosomal protein S18, mitochondrial"/>
    <property type="match status" value="1"/>
</dbReference>
<comment type="caution">
    <text evidence="8">The sequence shown here is derived from an EMBL/GenBank/DDBJ whole genome shotgun (WGS) entry which is preliminary data.</text>
</comment>
<organism evidence="8 9">
    <name type="scientific">Schizothecium vesticola</name>
    <dbReference type="NCBI Taxonomy" id="314040"/>
    <lineage>
        <taxon>Eukaryota</taxon>
        <taxon>Fungi</taxon>
        <taxon>Dikarya</taxon>
        <taxon>Ascomycota</taxon>
        <taxon>Pezizomycotina</taxon>
        <taxon>Sordariomycetes</taxon>
        <taxon>Sordariomycetidae</taxon>
        <taxon>Sordariales</taxon>
        <taxon>Schizotheciaceae</taxon>
        <taxon>Schizothecium</taxon>
    </lineage>
</organism>
<proteinExistence type="inferred from homology"/>
<evidence type="ECO:0000313" key="9">
    <source>
        <dbReference type="Proteomes" id="UP001172155"/>
    </source>
</evidence>
<dbReference type="GO" id="GO:1990904">
    <property type="term" value="C:ribonucleoprotein complex"/>
    <property type="evidence" value="ECO:0007669"/>
    <property type="project" value="UniProtKB-KW"/>
</dbReference>
<evidence type="ECO:0000256" key="2">
    <source>
        <dbReference type="ARBA" id="ARBA00006194"/>
    </source>
</evidence>
<protein>
    <recommendedName>
        <fullName evidence="7">Small ribosomal subunit protein uS11m</fullName>
    </recommendedName>
</protein>
<dbReference type="GO" id="GO:0005739">
    <property type="term" value="C:mitochondrion"/>
    <property type="evidence" value="ECO:0007669"/>
    <property type="project" value="UniProtKB-SubCell"/>
</dbReference>
<evidence type="ECO:0000256" key="4">
    <source>
        <dbReference type="ARBA" id="ARBA00023128"/>
    </source>
</evidence>
<evidence type="ECO:0000256" key="5">
    <source>
        <dbReference type="ARBA" id="ARBA00023274"/>
    </source>
</evidence>
<evidence type="ECO:0000313" key="8">
    <source>
        <dbReference type="EMBL" id="KAK0746262.1"/>
    </source>
</evidence>
<comment type="subcellular location">
    <subcellularLocation>
        <location evidence="1">Mitochondrion</location>
    </subcellularLocation>
</comment>
<dbReference type="PANTHER" id="PTHR11759">
    <property type="entry name" value="40S RIBOSOMAL PROTEIN S14/30S RIBOSOMAL PROTEIN S11"/>
    <property type="match status" value="1"/>
</dbReference>
<dbReference type="InterPro" id="IPR036967">
    <property type="entry name" value="Ribosomal_uS11_sf"/>
</dbReference>
<keyword evidence="9" id="KW-1185">Reference proteome</keyword>
<evidence type="ECO:0000256" key="7">
    <source>
        <dbReference type="ARBA" id="ARBA00070326"/>
    </source>
</evidence>
<dbReference type="SUPFAM" id="SSF53137">
    <property type="entry name" value="Translational machinery components"/>
    <property type="match status" value="1"/>
</dbReference>
<gene>
    <name evidence="8" type="ORF">B0T18DRAFT_411201</name>
</gene>
<dbReference type="GO" id="GO:0006412">
    <property type="term" value="P:translation"/>
    <property type="evidence" value="ECO:0007669"/>
    <property type="project" value="InterPro"/>
</dbReference>
<keyword evidence="5" id="KW-0687">Ribonucleoprotein</keyword>
<keyword evidence="3" id="KW-0689">Ribosomal protein</keyword>
<dbReference type="HAMAP" id="MF_01310">
    <property type="entry name" value="Ribosomal_uS11"/>
    <property type="match status" value="1"/>
</dbReference>
<dbReference type="InterPro" id="IPR001971">
    <property type="entry name" value="Ribosomal_uS11"/>
</dbReference>
<accession>A0AA40EVF5</accession>
<dbReference type="AlphaFoldDB" id="A0AA40EVF5"/>